<dbReference type="KEGG" id="fco:FCOL_06220"/>
<keyword evidence="1" id="KW-0805">Transcription regulation</keyword>
<proteinExistence type="predicted"/>
<dbReference type="EMBL" id="CP003222">
    <property type="protein sequence ID" value="AEW86065.1"/>
    <property type="molecule type" value="Genomic_DNA"/>
</dbReference>
<dbReference type="eggNOG" id="COG2207">
    <property type="taxonomic scope" value="Bacteria"/>
</dbReference>
<evidence type="ECO:0000259" key="4">
    <source>
        <dbReference type="PROSITE" id="PS01124"/>
    </source>
</evidence>
<dbReference type="AlphaFoldDB" id="G8XB97"/>
<evidence type="ECO:0000256" key="3">
    <source>
        <dbReference type="ARBA" id="ARBA00023163"/>
    </source>
</evidence>
<protein>
    <submittedName>
        <fullName evidence="5">AraC family transcriptional regulator</fullName>
    </submittedName>
</protein>
<keyword evidence="2" id="KW-0238">DNA-binding</keyword>
<dbReference type="PRINTS" id="PR00032">
    <property type="entry name" value="HTHARAC"/>
</dbReference>
<dbReference type="Pfam" id="PF12833">
    <property type="entry name" value="HTH_18"/>
    <property type="match status" value="1"/>
</dbReference>
<evidence type="ECO:0000313" key="6">
    <source>
        <dbReference type="Proteomes" id="UP000005638"/>
    </source>
</evidence>
<dbReference type="SMART" id="SM00342">
    <property type="entry name" value="HTH_ARAC"/>
    <property type="match status" value="1"/>
</dbReference>
<dbReference type="GO" id="GO:0043565">
    <property type="term" value="F:sequence-specific DNA binding"/>
    <property type="evidence" value="ECO:0007669"/>
    <property type="project" value="InterPro"/>
</dbReference>
<feature type="domain" description="HTH araC/xylS-type" evidence="4">
    <location>
        <begin position="193"/>
        <end position="291"/>
    </location>
</feature>
<dbReference type="PANTHER" id="PTHR43280">
    <property type="entry name" value="ARAC-FAMILY TRANSCRIPTIONAL REGULATOR"/>
    <property type="match status" value="1"/>
</dbReference>
<name>G8XB97_FLACA</name>
<dbReference type="Gene3D" id="1.10.10.60">
    <property type="entry name" value="Homeodomain-like"/>
    <property type="match status" value="1"/>
</dbReference>
<dbReference type="HOGENOM" id="CLU_000445_88_2_10"/>
<gene>
    <name evidence="5" type="ordered locus">FCOL_06220</name>
</gene>
<reference evidence="5 6" key="1">
    <citation type="journal article" date="2012" name="J. Bacteriol.">
        <title>Genome Sequence of the Fish Pathogen Flavobacterium columnare ATCC 49512.</title>
        <authorList>
            <person name="Tekedar H.C."/>
            <person name="Karsi A."/>
            <person name="Gillaspy A.F."/>
            <person name="Dyer D.W."/>
            <person name="Benton N.R."/>
            <person name="Zaitshik J."/>
            <person name="Vamenta S."/>
            <person name="Banes M.M."/>
            <person name="Gulsoy N."/>
            <person name="Aboko-Cole M."/>
            <person name="Waldbieser G.C."/>
            <person name="Lawrence M.L."/>
        </authorList>
    </citation>
    <scope>NUCLEOTIDE SEQUENCE [LARGE SCALE GENOMIC DNA]</scope>
    <source>
        <strain evidence="6">ATCC 49512 / CIP 103533 / TG 44/87</strain>
    </source>
</reference>
<dbReference type="SUPFAM" id="SSF46689">
    <property type="entry name" value="Homeodomain-like"/>
    <property type="match status" value="1"/>
</dbReference>
<evidence type="ECO:0000256" key="1">
    <source>
        <dbReference type="ARBA" id="ARBA00023015"/>
    </source>
</evidence>
<dbReference type="InterPro" id="IPR009057">
    <property type="entry name" value="Homeodomain-like_sf"/>
</dbReference>
<keyword evidence="6" id="KW-1185">Reference proteome</keyword>
<dbReference type="InterPro" id="IPR020449">
    <property type="entry name" value="Tscrpt_reg_AraC-type_HTH"/>
</dbReference>
<dbReference type="InterPro" id="IPR018060">
    <property type="entry name" value="HTH_AraC"/>
</dbReference>
<dbReference type="GO" id="GO:0003700">
    <property type="term" value="F:DNA-binding transcription factor activity"/>
    <property type="evidence" value="ECO:0007669"/>
    <property type="project" value="InterPro"/>
</dbReference>
<evidence type="ECO:0000256" key="2">
    <source>
        <dbReference type="ARBA" id="ARBA00023125"/>
    </source>
</evidence>
<dbReference type="STRING" id="1041826.FCOL_06220"/>
<dbReference type="PANTHER" id="PTHR43280:SF32">
    <property type="entry name" value="TRANSCRIPTIONAL REGULATORY PROTEIN"/>
    <property type="match status" value="1"/>
</dbReference>
<dbReference type="Proteomes" id="UP000005638">
    <property type="component" value="Chromosome"/>
</dbReference>
<evidence type="ECO:0000313" key="5">
    <source>
        <dbReference type="EMBL" id="AEW86065.1"/>
    </source>
</evidence>
<accession>G8XB97</accession>
<sequence length="304" mass="35907">MIYKTIFFKIITINFKKKEMERIDFKNNQNEILVSIINFNNTDFWDYIINKNFYGIFIFNNEISSPILFENAKHEITLNCILFFYPYQQLKFTSGLSGKLLLFHPNYFCLDIHAKEYGCQGVVFQNILQTRIMQLPAQDFHKIAHQLSLIEEEIQHISIGTYFLILNYISILLLLCLRSITAQKEILLDPDLNRFKILIDQYITSEHQPNFYAQKLNLTTRELTLLIKSKTGKTTQKVLHEKLIALAKSKLFNSNLSVKEIAYELGFEDPLYFSRIFKQHTLVSPKDFRINLKLNHIEDFQIKV</sequence>
<dbReference type="PROSITE" id="PS01124">
    <property type="entry name" value="HTH_ARAC_FAMILY_2"/>
    <property type="match status" value="1"/>
</dbReference>
<organism evidence="5 6">
    <name type="scientific">Flavobacterium columnare (strain ATCC 49512 / CIP 103533 / TG 44/87)</name>
    <dbReference type="NCBI Taxonomy" id="1041826"/>
    <lineage>
        <taxon>Bacteria</taxon>
        <taxon>Pseudomonadati</taxon>
        <taxon>Bacteroidota</taxon>
        <taxon>Flavobacteriia</taxon>
        <taxon>Flavobacteriales</taxon>
        <taxon>Flavobacteriaceae</taxon>
        <taxon>Flavobacterium</taxon>
    </lineage>
</organism>
<keyword evidence="3" id="KW-0804">Transcription</keyword>